<dbReference type="HOGENOM" id="CLU_660841_0_0_1"/>
<feature type="compositionally biased region" description="Acidic residues" evidence="2">
    <location>
        <begin position="339"/>
        <end position="355"/>
    </location>
</feature>
<dbReference type="GO" id="GO:0099122">
    <property type="term" value="F:RNA polymerase II C-terminal domain binding"/>
    <property type="evidence" value="ECO:0007669"/>
    <property type="project" value="InterPro"/>
</dbReference>
<evidence type="ECO:0000313" key="4">
    <source>
        <dbReference type="EMBL" id="EGV63070.1"/>
    </source>
</evidence>
<gene>
    <name evidence="4" type="ORF">CANTEDRAFT_98264</name>
</gene>
<organism evidence="5">
    <name type="scientific">Candida tenuis (strain ATCC 10573 / BCRC 21748 / CBS 615 / JCM 9827 / NBRC 10315 / NRRL Y-1498 / VKM Y-70)</name>
    <name type="common">Yeast</name>
    <name type="synonym">Yamadazyma tenuis</name>
    <dbReference type="NCBI Taxonomy" id="590646"/>
    <lineage>
        <taxon>Eukaryota</taxon>
        <taxon>Fungi</taxon>
        <taxon>Dikarya</taxon>
        <taxon>Ascomycota</taxon>
        <taxon>Saccharomycotina</taxon>
        <taxon>Pichiomycetes</taxon>
        <taxon>Debaryomycetaceae</taxon>
        <taxon>Yamadazyma</taxon>
    </lineage>
</organism>
<dbReference type="STRING" id="590646.G3B710"/>
<dbReference type="PROSITE" id="PS51391">
    <property type="entry name" value="CID"/>
    <property type="match status" value="1"/>
</dbReference>
<dbReference type="InterPro" id="IPR008942">
    <property type="entry name" value="ENTH_VHS"/>
</dbReference>
<dbReference type="RefSeq" id="XP_006686863.1">
    <property type="nucleotide sequence ID" value="XM_006686800.1"/>
</dbReference>
<dbReference type="SMART" id="SM00582">
    <property type="entry name" value="RPR"/>
    <property type="match status" value="1"/>
</dbReference>
<proteinExistence type="predicted"/>
<dbReference type="InterPro" id="IPR047883">
    <property type="entry name" value="Rtt103-like_CID"/>
</dbReference>
<evidence type="ECO:0000256" key="2">
    <source>
        <dbReference type="SAM" id="MobiDB-lite"/>
    </source>
</evidence>
<feature type="region of interest" description="Disordered" evidence="2">
    <location>
        <begin position="409"/>
        <end position="475"/>
    </location>
</feature>
<feature type="domain" description="CID" evidence="3">
    <location>
        <begin position="1"/>
        <end position="135"/>
    </location>
</feature>
<evidence type="ECO:0000313" key="5">
    <source>
        <dbReference type="Proteomes" id="UP000000707"/>
    </source>
</evidence>
<dbReference type="AlphaFoldDB" id="G3B710"/>
<keyword evidence="1" id="KW-0175">Coiled coil</keyword>
<dbReference type="InterPro" id="IPR006569">
    <property type="entry name" value="CID_dom"/>
</dbReference>
<dbReference type="EMBL" id="GL996524">
    <property type="protein sequence ID" value="EGV63070.1"/>
    <property type="molecule type" value="Genomic_DNA"/>
</dbReference>
<dbReference type="GO" id="GO:0031124">
    <property type="term" value="P:mRNA 3'-end processing"/>
    <property type="evidence" value="ECO:0007669"/>
    <property type="project" value="InterPro"/>
</dbReference>
<dbReference type="GeneID" id="18250754"/>
<sequence length="475" mass="53706">MSFSAENFERKLASLQETQDSIVSISQWVLFHHRHSKEICEIWSQFVLKPHLNSQKRLSLLYLCNDVVQQARHKRKLEYIEGFAIVLPGVFASIFHKLDGPFKPKVERVVRVWDERQVFSKTQLDAMRKSLTHPSSIATVSTPSSERKSSDAIVPELGLLNDLLKHMNELIDISQNNLNQVGIQSKKYLPNDPSVSESLPSPKLYISKLNNLEKMCQMSNQNIDSIKDERQKILTNLNNLKNIIEEGLKTDESKKHIINSKLSTLYKTRNELVEMVADEEGEGSTEIVSPSFDSNTAKVVNDEGEQMPFYDSNDSDSDSAPAKYQDTGAYTTSSVAKSDDDDNDILPTYEDDSDSAAELVPTPRATPDSEVKLPPPKRFKKSKSKSVAFSENIEIKEYDRENQTEIIKIIKSDDDQTELDEDDEYDGGLSDDFPSHHKDAIELKHEESDREESEYDPQGSGSNGTSVLDILSKLQ</sequence>
<keyword evidence="5" id="KW-1185">Reference proteome</keyword>
<accession>G3B710</accession>
<evidence type="ECO:0000259" key="3">
    <source>
        <dbReference type="PROSITE" id="PS51391"/>
    </source>
</evidence>
<dbReference type="PANTHER" id="PTHR12460:SF0">
    <property type="entry name" value="CID DOMAIN-CONTAINING PROTEIN-RELATED"/>
    <property type="match status" value="1"/>
</dbReference>
<dbReference type="Gene3D" id="1.25.40.90">
    <property type="match status" value="1"/>
</dbReference>
<dbReference type="CDD" id="cd17003">
    <property type="entry name" value="CID_Rtt103"/>
    <property type="match status" value="1"/>
</dbReference>
<feature type="region of interest" description="Disordered" evidence="2">
    <location>
        <begin position="306"/>
        <end position="387"/>
    </location>
</feature>
<reference evidence="4 5" key="1">
    <citation type="journal article" date="2011" name="Proc. Natl. Acad. Sci. U.S.A.">
        <title>Comparative genomics of xylose-fermenting fungi for enhanced biofuel production.</title>
        <authorList>
            <person name="Wohlbach D.J."/>
            <person name="Kuo A."/>
            <person name="Sato T.K."/>
            <person name="Potts K.M."/>
            <person name="Salamov A.A."/>
            <person name="LaButti K.M."/>
            <person name="Sun H."/>
            <person name="Clum A."/>
            <person name="Pangilinan J.L."/>
            <person name="Lindquist E.A."/>
            <person name="Lucas S."/>
            <person name="Lapidus A."/>
            <person name="Jin M."/>
            <person name="Gunawan C."/>
            <person name="Balan V."/>
            <person name="Dale B.E."/>
            <person name="Jeffries T.W."/>
            <person name="Zinkel R."/>
            <person name="Barry K.W."/>
            <person name="Grigoriev I.V."/>
            <person name="Gasch A.P."/>
        </authorList>
    </citation>
    <scope>NUCLEOTIDE SEQUENCE [LARGE SCALE GENOMIC DNA]</scope>
    <source>
        <strain evidence="5">ATCC 10573 / BCRC 21748 / CBS 615 / JCM 9827 / NBRC 10315 / NRRL Y-1498 / VKM Y-70</strain>
    </source>
</reference>
<feature type="compositionally biased region" description="Basic and acidic residues" evidence="2">
    <location>
        <begin position="433"/>
        <end position="448"/>
    </location>
</feature>
<feature type="compositionally biased region" description="Acidic residues" evidence="2">
    <location>
        <begin position="415"/>
        <end position="426"/>
    </location>
</feature>
<feature type="compositionally biased region" description="Basic residues" evidence="2">
    <location>
        <begin position="375"/>
        <end position="384"/>
    </location>
</feature>
<name>G3B710_CANTC</name>
<dbReference type="Proteomes" id="UP000000707">
    <property type="component" value="Unassembled WGS sequence"/>
</dbReference>
<dbReference type="SUPFAM" id="SSF48464">
    <property type="entry name" value="ENTH/VHS domain"/>
    <property type="match status" value="1"/>
</dbReference>
<dbReference type="PANTHER" id="PTHR12460">
    <property type="entry name" value="CYCLIN-DEPENDENT KINASE INHIBITOR-RELATED PROTEIN"/>
    <property type="match status" value="1"/>
</dbReference>
<dbReference type="KEGG" id="cten:18250754"/>
<dbReference type="OrthoDB" id="10069473at2759"/>
<dbReference type="eggNOG" id="KOG2669">
    <property type="taxonomic scope" value="Eukaryota"/>
</dbReference>
<evidence type="ECO:0000256" key="1">
    <source>
        <dbReference type="SAM" id="Coils"/>
    </source>
</evidence>
<dbReference type="Pfam" id="PF04818">
    <property type="entry name" value="CID"/>
    <property type="match status" value="1"/>
</dbReference>
<protein>
    <submittedName>
        <fullName evidence="4">DUF618-domain-containing protein</fullName>
    </submittedName>
</protein>
<feature type="coiled-coil region" evidence="1">
    <location>
        <begin position="209"/>
        <end position="243"/>
    </location>
</feature>